<organism evidence="1 2">
    <name type="scientific">Protea cynaroides</name>
    <dbReference type="NCBI Taxonomy" id="273540"/>
    <lineage>
        <taxon>Eukaryota</taxon>
        <taxon>Viridiplantae</taxon>
        <taxon>Streptophyta</taxon>
        <taxon>Embryophyta</taxon>
        <taxon>Tracheophyta</taxon>
        <taxon>Spermatophyta</taxon>
        <taxon>Magnoliopsida</taxon>
        <taxon>Proteales</taxon>
        <taxon>Proteaceae</taxon>
        <taxon>Protea</taxon>
    </lineage>
</organism>
<evidence type="ECO:0000313" key="2">
    <source>
        <dbReference type="Proteomes" id="UP001141806"/>
    </source>
</evidence>
<reference evidence="1" key="1">
    <citation type="journal article" date="2023" name="Plant J.">
        <title>The genome of the king protea, Protea cynaroides.</title>
        <authorList>
            <person name="Chang J."/>
            <person name="Duong T.A."/>
            <person name="Schoeman C."/>
            <person name="Ma X."/>
            <person name="Roodt D."/>
            <person name="Barker N."/>
            <person name="Li Z."/>
            <person name="Van de Peer Y."/>
            <person name="Mizrachi E."/>
        </authorList>
    </citation>
    <scope>NUCLEOTIDE SEQUENCE</scope>
    <source>
        <tissue evidence="1">Young leaves</tissue>
    </source>
</reference>
<proteinExistence type="predicted"/>
<keyword evidence="2" id="KW-1185">Reference proteome</keyword>
<dbReference type="Proteomes" id="UP001141806">
    <property type="component" value="Unassembled WGS sequence"/>
</dbReference>
<comment type="caution">
    <text evidence="1">The sequence shown here is derived from an EMBL/GenBank/DDBJ whole genome shotgun (WGS) entry which is preliminary data.</text>
</comment>
<dbReference type="AlphaFoldDB" id="A0A9Q0JUQ5"/>
<dbReference type="EMBL" id="JAMYWD010000012">
    <property type="protein sequence ID" value="KAJ4950973.1"/>
    <property type="molecule type" value="Genomic_DNA"/>
</dbReference>
<evidence type="ECO:0000313" key="1">
    <source>
        <dbReference type="EMBL" id="KAJ4950973.1"/>
    </source>
</evidence>
<sequence length="103" mass="11904">MLRDKRRHCPCAAEVSSASRANVDELYKDFFRVLDLSVITICNVFHKAQDEIYELKWFIADFLNEDIGSAKVDSDAFDKGEHDLVCSKRSSVQLKRTRLINHL</sequence>
<accession>A0A9Q0JUQ5</accession>
<protein>
    <submittedName>
        <fullName evidence="1">Uncharacterized protein</fullName>
    </submittedName>
</protein>
<name>A0A9Q0JUQ5_9MAGN</name>
<gene>
    <name evidence="1" type="ORF">NE237_027805</name>
</gene>